<sequence length="82" mass="10022">MKIINHSYKRRGTIEFMFDDYPFSKVIFSPIKNYYFVRTVRWDPADSVVTRNDLEKMEILANEFLGCLDFYKDRKAYKEYSR</sequence>
<accession>A0A5C6VYK8</accession>
<organism evidence="1 2">
    <name type="scientific">Metabacillus litoralis</name>
    <dbReference type="NCBI Taxonomy" id="152268"/>
    <lineage>
        <taxon>Bacteria</taxon>
        <taxon>Bacillati</taxon>
        <taxon>Bacillota</taxon>
        <taxon>Bacilli</taxon>
        <taxon>Bacillales</taxon>
        <taxon>Bacillaceae</taxon>
        <taxon>Metabacillus</taxon>
    </lineage>
</organism>
<dbReference type="AlphaFoldDB" id="A0A5C6VYK8"/>
<dbReference type="Proteomes" id="UP000321363">
    <property type="component" value="Unassembled WGS sequence"/>
</dbReference>
<comment type="caution">
    <text evidence="1">The sequence shown here is derived from an EMBL/GenBank/DDBJ whole genome shotgun (WGS) entry which is preliminary data.</text>
</comment>
<evidence type="ECO:0000313" key="1">
    <source>
        <dbReference type="EMBL" id="TXC90435.1"/>
    </source>
</evidence>
<gene>
    <name evidence="1" type="ORF">FS935_10855</name>
</gene>
<protein>
    <submittedName>
        <fullName evidence="1">Uncharacterized protein</fullName>
    </submittedName>
</protein>
<dbReference type="RefSeq" id="WP_146948478.1">
    <property type="nucleotide sequence ID" value="NZ_VOQF01000006.1"/>
</dbReference>
<dbReference type="OrthoDB" id="2453421at2"/>
<name>A0A5C6VYK8_9BACI</name>
<reference evidence="1 2" key="1">
    <citation type="journal article" date="2005" name="Int. J. Syst. Evol. Microbiol.">
        <title>Bacillus litoralis sp. nov., isolated from a tidal flat of the Yellow Sea in Korea.</title>
        <authorList>
            <person name="Yoon J.H."/>
            <person name="Oh T.K."/>
        </authorList>
    </citation>
    <scope>NUCLEOTIDE SEQUENCE [LARGE SCALE GENOMIC DNA]</scope>
    <source>
        <strain evidence="1 2">SW-211</strain>
    </source>
</reference>
<proteinExistence type="predicted"/>
<dbReference type="EMBL" id="VOQF01000006">
    <property type="protein sequence ID" value="TXC90435.1"/>
    <property type="molecule type" value="Genomic_DNA"/>
</dbReference>
<keyword evidence="2" id="KW-1185">Reference proteome</keyword>
<evidence type="ECO:0000313" key="2">
    <source>
        <dbReference type="Proteomes" id="UP000321363"/>
    </source>
</evidence>